<dbReference type="KEGG" id="geh:HYN69_10525"/>
<accession>A0A2S0UM39</accession>
<gene>
    <name evidence="1" type="ORF">HYN69_10525</name>
</gene>
<dbReference type="RefSeq" id="WP_108435697.1">
    <property type="nucleotide sequence ID" value="NZ_CP028918.1"/>
</dbReference>
<keyword evidence="2" id="KW-1185">Reference proteome</keyword>
<name>A0A2S0UM39_9RHOB</name>
<protein>
    <submittedName>
        <fullName evidence="1">Uncharacterized protein</fullName>
    </submittedName>
</protein>
<sequence>MIRAAAAVIFALVVLVAVQSWRLSGAIEERDAAQLEAARLVVTEKARRETVAKLEAAQLEAARLDRELQEGVGADAPLSDYLRRGSSRVWP</sequence>
<evidence type="ECO:0000313" key="1">
    <source>
        <dbReference type="EMBL" id="AWB48878.1"/>
    </source>
</evidence>
<evidence type="ECO:0000313" key="2">
    <source>
        <dbReference type="Proteomes" id="UP000244496"/>
    </source>
</evidence>
<dbReference type="Proteomes" id="UP000244496">
    <property type="component" value="Chromosome"/>
</dbReference>
<dbReference type="EMBL" id="CP028918">
    <property type="protein sequence ID" value="AWB48878.1"/>
    <property type="molecule type" value="Genomic_DNA"/>
</dbReference>
<proteinExistence type="predicted"/>
<dbReference type="AlphaFoldDB" id="A0A2S0UM39"/>
<reference evidence="1 2" key="1">
    <citation type="submission" date="2018-04" db="EMBL/GenBank/DDBJ databases">
        <title>Genome sequencing of Gemmobacter.</title>
        <authorList>
            <person name="Yi H."/>
            <person name="Baek M.-G."/>
        </authorList>
    </citation>
    <scope>NUCLEOTIDE SEQUENCE [LARGE SCALE GENOMIC DNA]</scope>
    <source>
        <strain evidence="1 2">HYN0069</strain>
    </source>
</reference>
<organism evidence="1 2">
    <name type="scientific">Paragemmobacter aquarius</name>
    <dbReference type="NCBI Taxonomy" id="2169400"/>
    <lineage>
        <taxon>Bacteria</taxon>
        <taxon>Pseudomonadati</taxon>
        <taxon>Pseudomonadota</taxon>
        <taxon>Alphaproteobacteria</taxon>
        <taxon>Rhodobacterales</taxon>
        <taxon>Paracoccaceae</taxon>
        <taxon>Paragemmobacter</taxon>
    </lineage>
</organism>